<dbReference type="AlphaFoldDB" id="A0A2P8A699"/>
<reference evidence="1 2" key="1">
    <citation type="submission" date="2017-05" db="EMBL/GenBank/DDBJ databases">
        <title>Draft genome sequence of Elsinoe australis.</title>
        <authorList>
            <person name="Cheng Q."/>
        </authorList>
    </citation>
    <scope>NUCLEOTIDE SEQUENCE [LARGE SCALE GENOMIC DNA]</scope>
    <source>
        <strain evidence="1 2">NL1</strain>
    </source>
</reference>
<accession>A0A2P8A699</accession>
<sequence length="185" mass="20862">MLDKDSSASPSPPHWRLPSEIPDIEVTAVESIAHPFIVEGLTFQLIGQRLEDLSSWKVTFGIEAVNPAHFDPKGPYEVTGNGQDSQGVQYAEYLMRTENVFMRCWQDGKLAVGMVPVEPGDETLYLGLAKLDRSLALLDGRRERPILSFDGWFMATVRGTEERKAFARRVFDMLTQDNSSFESEY</sequence>
<name>A0A2P8A699_9PEZI</name>
<comment type="caution">
    <text evidence="1">The sequence shown here is derived from an EMBL/GenBank/DDBJ whole genome shotgun (WGS) entry which is preliminary data.</text>
</comment>
<dbReference type="OrthoDB" id="10524701at2759"/>
<protein>
    <submittedName>
        <fullName evidence="1">Uncharacterized protein</fullName>
    </submittedName>
</protein>
<evidence type="ECO:0000313" key="1">
    <source>
        <dbReference type="EMBL" id="PSK55981.1"/>
    </source>
</evidence>
<dbReference type="EMBL" id="NHZQ01000066">
    <property type="protein sequence ID" value="PSK55981.1"/>
    <property type="molecule type" value="Genomic_DNA"/>
</dbReference>
<organism evidence="1 2">
    <name type="scientific">Elsinoe australis</name>
    <dbReference type="NCBI Taxonomy" id="40998"/>
    <lineage>
        <taxon>Eukaryota</taxon>
        <taxon>Fungi</taxon>
        <taxon>Dikarya</taxon>
        <taxon>Ascomycota</taxon>
        <taxon>Pezizomycotina</taxon>
        <taxon>Dothideomycetes</taxon>
        <taxon>Dothideomycetidae</taxon>
        <taxon>Myriangiales</taxon>
        <taxon>Elsinoaceae</taxon>
        <taxon>Elsinoe</taxon>
    </lineage>
</organism>
<dbReference type="Proteomes" id="UP000243723">
    <property type="component" value="Unassembled WGS sequence"/>
</dbReference>
<proteinExistence type="predicted"/>
<gene>
    <name evidence="1" type="ORF">B9Z65_4859</name>
</gene>
<keyword evidence="2" id="KW-1185">Reference proteome</keyword>
<evidence type="ECO:0000313" key="2">
    <source>
        <dbReference type="Proteomes" id="UP000243723"/>
    </source>
</evidence>